<feature type="transmembrane region" description="Helical" evidence="9">
    <location>
        <begin position="109"/>
        <end position="131"/>
    </location>
</feature>
<evidence type="ECO:0000313" key="12">
    <source>
        <dbReference type="Proteomes" id="UP000245695"/>
    </source>
</evidence>
<feature type="transmembrane region" description="Helical" evidence="9">
    <location>
        <begin position="52"/>
        <end position="74"/>
    </location>
</feature>
<dbReference type="InterPro" id="IPR005467">
    <property type="entry name" value="His_kinase_dom"/>
</dbReference>
<evidence type="ECO:0000256" key="9">
    <source>
        <dbReference type="SAM" id="Phobius"/>
    </source>
</evidence>
<evidence type="ECO:0000256" key="6">
    <source>
        <dbReference type="ARBA" id="ARBA00022777"/>
    </source>
</evidence>
<dbReference type="FunFam" id="3.30.565.10:FF:000037">
    <property type="entry name" value="Hybrid sensor histidine kinase/response regulator"/>
    <property type="match status" value="1"/>
</dbReference>
<dbReference type="SUPFAM" id="SSF47384">
    <property type="entry name" value="Homodimeric domain of signal transducing histidine kinase"/>
    <property type="match status" value="1"/>
</dbReference>
<feature type="transmembrane region" description="Helical" evidence="9">
    <location>
        <begin position="203"/>
        <end position="221"/>
    </location>
</feature>
<dbReference type="PRINTS" id="PR00344">
    <property type="entry name" value="BCTRLSENSOR"/>
</dbReference>
<dbReference type="PROSITE" id="PS50109">
    <property type="entry name" value="HIS_KIN"/>
    <property type="match status" value="1"/>
</dbReference>
<protein>
    <recommendedName>
        <fullName evidence="2">histidine kinase</fullName>
        <ecNumber evidence="2">2.7.13.3</ecNumber>
    </recommendedName>
</protein>
<dbReference type="GO" id="GO:0000155">
    <property type="term" value="F:phosphorelay sensor kinase activity"/>
    <property type="evidence" value="ECO:0007669"/>
    <property type="project" value="InterPro"/>
</dbReference>
<keyword evidence="4 11" id="KW-0808">Transferase</keyword>
<keyword evidence="6 11" id="KW-0418">Kinase</keyword>
<dbReference type="Proteomes" id="UP000245695">
    <property type="component" value="Chromosome 1"/>
</dbReference>
<dbReference type="InterPro" id="IPR004358">
    <property type="entry name" value="Sig_transdc_His_kin-like_C"/>
</dbReference>
<dbReference type="PANTHER" id="PTHR43711">
    <property type="entry name" value="TWO-COMPONENT HISTIDINE KINASE"/>
    <property type="match status" value="1"/>
</dbReference>
<evidence type="ECO:0000259" key="10">
    <source>
        <dbReference type="PROSITE" id="PS50109"/>
    </source>
</evidence>
<dbReference type="InterPro" id="IPR036890">
    <property type="entry name" value="HATPase_C_sf"/>
</dbReference>
<evidence type="ECO:0000256" key="5">
    <source>
        <dbReference type="ARBA" id="ARBA00022741"/>
    </source>
</evidence>
<reference evidence="11 12" key="1">
    <citation type="submission" date="2014-09" db="EMBL/GenBank/DDBJ databases">
        <authorList>
            <person name="Hornung B.V."/>
        </authorList>
    </citation>
    <scope>NUCLEOTIDE SEQUENCE [LARGE SCALE GENOMIC DNA]</scope>
    <source>
        <strain evidence="11 12">FRIFI</strain>
    </source>
</reference>
<feature type="transmembrane region" description="Helical" evidence="9">
    <location>
        <begin position="20"/>
        <end position="40"/>
    </location>
</feature>
<name>A0A2P2BT20_9FIRM</name>
<keyword evidence="7" id="KW-0067">ATP-binding</keyword>
<dbReference type="SMART" id="SM00388">
    <property type="entry name" value="HisKA"/>
    <property type="match status" value="1"/>
</dbReference>
<keyword evidence="3" id="KW-0597">Phosphoprotein</keyword>
<dbReference type="KEGG" id="rhom:FRIFI_0587"/>
<feature type="transmembrane region" description="Helical" evidence="9">
    <location>
        <begin position="233"/>
        <end position="254"/>
    </location>
</feature>
<feature type="transmembrane region" description="Helical" evidence="9">
    <location>
        <begin position="143"/>
        <end position="159"/>
    </location>
</feature>
<keyword evidence="5" id="KW-0547">Nucleotide-binding</keyword>
<evidence type="ECO:0000256" key="8">
    <source>
        <dbReference type="ARBA" id="ARBA00023012"/>
    </source>
</evidence>
<keyword evidence="9" id="KW-0472">Membrane</keyword>
<gene>
    <name evidence="11" type="ORF">FRIFI_0587</name>
</gene>
<dbReference type="EC" id="2.7.13.3" evidence="2"/>
<dbReference type="CDD" id="cd00082">
    <property type="entry name" value="HisKA"/>
    <property type="match status" value="1"/>
</dbReference>
<keyword evidence="9" id="KW-0812">Transmembrane</keyword>
<feature type="transmembrane region" description="Helical" evidence="9">
    <location>
        <begin position="81"/>
        <end position="103"/>
    </location>
</feature>
<dbReference type="Pfam" id="PF02518">
    <property type="entry name" value="HATPase_c"/>
    <property type="match status" value="1"/>
</dbReference>
<dbReference type="RefSeq" id="WP_092927108.1">
    <property type="nucleotide sequence ID" value="NZ_FJTZ01000012.1"/>
</dbReference>
<sequence>MRVRNVFNNSIEQKRISMVIILLISMIIFSLYIMRLNLLVNEGVSFELTRSYFIRFFNAVLSILGILSCIISYNSNKKKELFIVALMYTIFFIDIFVSNQIYIKSDKTYTYFAIGTSFIRLIVMSIAASNLEKLKNIIDENKIKATSIIVLITFLFIYLEYKYNLYNNFLDINFIKNYNISLFIIYLIISGIFFIKSIVKKDYIYGVIGFSAIMFSIKSIYDYSSLIKHNEEISLTATSVIYMGFIIFIIGLFIELSQNIKMNRKLDEQRDLFFKIVEENEYSSIVICDEEYNIKYANKRARNNNLKAFNIKESKGDNDKHNLKFIHSSKSVLDKVEKKLRKDENYSESIYIQENDMIVDVSIQEFEKNNTIYKLVRLKDVSEKYKMEKALLEYENIRQQEQIKTEFFANISHELKTPLNIIYSTMQLLTASTQKSDFKNIYLRYKGCLDINCKRMLRLIDNIVDVTKFEVGYKVPQYGNYDIVGIVEGITTSVINYASIKNIEVIFDTDVEELDIKLDPDMMERVMLNLLSNAIKFSNKGGTILVDISTNKKWVKIKVKDEGIGIPSHIKSRVFDRFVQCDKSLRRENEGSGIGLSIVKSIIELMDGKIYLKSEENIGSEFTILLPNKVLKEYNQNKVIHKDYDIDIQRIQLEFSDIYELYNESSYIL</sequence>
<dbReference type="InterPro" id="IPR036097">
    <property type="entry name" value="HisK_dim/P_sf"/>
</dbReference>
<dbReference type="EMBL" id="LN650648">
    <property type="protein sequence ID" value="CEI72134.1"/>
    <property type="molecule type" value="Genomic_DNA"/>
</dbReference>
<dbReference type="InterPro" id="IPR050736">
    <property type="entry name" value="Sensor_HK_Regulatory"/>
</dbReference>
<evidence type="ECO:0000256" key="2">
    <source>
        <dbReference type="ARBA" id="ARBA00012438"/>
    </source>
</evidence>
<feature type="transmembrane region" description="Helical" evidence="9">
    <location>
        <begin position="179"/>
        <end position="196"/>
    </location>
</feature>
<dbReference type="SUPFAM" id="SSF55874">
    <property type="entry name" value="ATPase domain of HSP90 chaperone/DNA topoisomerase II/histidine kinase"/>
    <property type="match status" value="1"/>
</dbReference>
<proteinExistence type="predicted"/>
<evidence type="ECO:0000256" key="4">
    <source>
        <dbReference type="ARBA" id="ARBA00022679"/>
    </source>
</evidence>
<dbReference type="GO" id="GO:0005524">
    <property type="term" value="F:ATP binding"/>
    <property type="evidence" value="ECO:0007669"/>
    <property type="project" value="UniProtKB-KW"/>
</dbReference>
<feature type="domain" description="Histidine kinase" evidence="10">
    <location>
        <begin position="410"/>
        <end position="630"/>
    </location>
</feature>
<organism evidence="11 12">
    <name type="scientific">Romboutsia hominis</name>
    <dbReference type="NCBI Taxonomy" id="1507512"/>
    <lineage>
        <taxon>Bacteria</taxon>
        <taxon>Bacillati</taxon>
        <taxon>Bacillota</taxon>
        <taxon>Clostridia</taxon>
        <taxon>Peptostreptococcales</taxon>
        <taxon>Peptostreptococcaceae</taxon>
        <taxon>Romboutsia</taxon>
    </lineage>
</organism>
<accession>A0A2P2BT20</accession>
<comment type="catalytic activity">
    <reaction evidence="1">
        <text>ATP + protein L-histidine = ADP + protein N-phospho-L-histidine.</text>
        <dbReference type="EC" id="2.7.13.3"/>
    </reaction>
</comment>
<dbReference type="InterPro" id="IPR003594">
    <property type="entry name" value="HATPase_dom"/>
</dbReference>
<evidence type="ECO:0000256" key="3">
    <source>
        <dbReference type="ARBA" id="ARBA00022553"/>
    </source>
</evidence>
<evidence type="ECO:0000256" key="1">
    <source>
        <dbReference type="ARBA" id="ARBA00000085"/>
    </source>
</evidence>
<dbReference type="AlphaFoldDB" id="A0A2P2BT20"/>
<dbReference type="Gene3D" id="1.10.287.130">
    <property type="match status" value="1"/>
</dbReference>
<keyword evidence="12" id="KW-1185">Reference proteome</keyword>
<dbReference type="InterPro" id="IPR003661">
    <property type="entry name" value="HisK_dim/P_dom"/>
</dbReference>
<dbReference type="Pfam" id="PF00512">
    <property type="entry name" value="HisKA"/>
    <property type="match status" value="1"/>
</dbReference>
<keyword evidence="9" id="KW-1133">Transmembrane helix</keyword>
<dbReference type="SMART" id="SM00387">
    <property type="entry name" value="HATPase_c"/>
    <property type="match status" value="1"/>
</dbReference>
<dbReference type="PANTHER" id="PTHR43711:SF26">
    <property type="entry name" value="SENSOR HISTIDINE KINASE RCSC"/>
    <property type="match status" value="1"/>
</dbReference>
<evidence type="ECO:0000256" key="7">
    <source>
        <dbReference type="ARBA" id="ARBA00022840"/>
    </source>
</evidence>
<evidence type="ECO:0000313" key="11">
    <source>
        <dbReference type="EMBL" id="CEI72134.1"/>
    </source>
</evidence>
<dbReference type="Gene3D" id="3.30.565.10">
    <property type="entry name" value="Histidine kinase-like ATPase, C-terminal domain"/>
    <property type="match status" value="1"/>
</dbReference>
<keyword evidence="8" id="KW-0902">Two-component regulatory system</keyword>